<feature type="compositionally biased region" description="Basic and acidic residues" evidence="1">
    <location>
        <begin position="77"/>
        <end position="93"/>
    </location>
</feature>
<reference evidence="2" key="1">
    <citation type="submission" date="2020-10" db="EMBL/GenBank/DDBJ databases">
        <authorList>
            <person name="Kikuchi T."/>
        </authorList>
    </citation>
    <scope>NUCLEOTIDE SEQUENCE</scope>
    <source>
        <strain evidence="2">NKZ352</strain>
    </source>
</reference>
<feature type="compositionally biased region" description="Basic and acidic residues" evidence="1">
    <location>
        <begin position="146"/>
        <end position="156"/>
    </location>
</feature>
<feature type="region of interest" description="Disordered" evidence="1">
    <location>
        <begin position="141"/>
        <end position="378"/>
    </location>
</feature>
<feature type="compositionally biased region" description="Basic residues" evidence="1">
    <location>
        <begin position="169"/>
        <end position="181"/>
    </location>
</feature>
<feature type="region of interest" description="Disordered" evidence="1">
    <location>
        <begin position="421"/>
        <end position="440"/>
    </location>
</feature>
<feature type="region of interest" description="Disordered" evidence="1">
    <location>
        <begin position="77"/>
        <end position="122"/>
    </location>
</feature>
<dbReference type="EMBL" id="CAJGYM010000004">
    <property type="protein sequence ID" value="CAD6186354.1"/>
    <property type="molecule type" value="Genomic_DNA"/>
</dbReference>
<feature type="compositionally biased region" description="Basic and acidic residues" evidence="1">
    <location>
        <begin position="253"/>
        <end position="291"/>
    </location>
</feature>
<name>A0A8S1GTL1_9PELO</name>
<protein>
    <submittedName>
        <fullName evidence="2">Uncharacterized protein</fullName>
    </submittedName>
</protein>
<comment type="caution">
    <text evidence="2">The sequence shown here is derived from an EMBL/GenBank/DDBJ whole genome shotgun (WGS) entry which is preliminary data.</text>
</comment>
<feature type="region of interest" description="Disordered" evidence="1">
    <location>
        <begin position="1"/>
        <end position="56"/>
    </location>
</feature>
<feature type="compositionally biased region" description="Basic and acidic residues" evidence="1">
    <location>
        <begin position="112"/>
        <end position="122"/>
    </location>
</feature>
<evidence type="ECO:0000256" key="1">
    <source>
        <dbReference type="SAM" id="MobiDB-lite"/>
    </source>
</evidence>
<dbReference type="Proteomes" id="UP000835052">
    <property type="component" value="Unassembled WGS sequence"/>
</dbReference>
<feature type="compositionally biased region" description="Basic and acidic residues" evidence="1">
    <location>
        <begin position="323"/>
        <end position="358"/>
    </location>
</feature>
<dbReference type="OrthoDB" id="5867859at2759"/>
<feature type="compositionally biased region" description="Basic and acidic residues" evidence="1">
    <location>
        <begin position="1"/>
        <end position="17"/>
    </location>
</feature>
<feature type="compositionally biased region" description="Basic and acidic residues" evidence="1">
    <location>
        <begin position="27"/>
        <end position="37"/>
    </location>
</feature>
<organism evidence="2 3">
    <name type="scientific">Caenorhabditis auriculariae</name>
    <dbReference type="NCBI Taxonomy" id="2777116"/>
    <lineage>
        <taxon>Eukaryota</taxon>
        <taxon>Metazoa</taxon>
        <taxon>Ecdysozoa</taxon>
        <taxon>Nematoda</taxon>
        <taxon>Chromadorea</taxon>
        <taxon>Rhabditida</taxon>
        <taxon>Rhabditina</taxon>
        <taxon>Rhabditomorpha</taxon>
        <taxon>Rhabditoidea</taxon>
        <taxon>Rhabditidae</taxon>
        <taxon>Peloderinae</taxon>
        <taxon>Caenorhabditis</taxon>
    </lineage>
</organism>
<gene>
    <name evidence="2" type="ORF">CAUJ_LOCUS2273</name>
</gene>
<evidence type="ECO:0000313" key="2">
    <source>
        <dbReference type="EMBL" id="CAD6186354.1"/>
    </source>
</evidence>
<evidence type="ECO:0000313" key="3">
    <source>
        <dbReference type="Proteomes" id="UP000835052"/>
    </source>
</evidence>
<sequence>MDEGENGERVKASEKTIRKAASNTSVRGEKAVKEKKEAKKRTPISKSRTSVRKVTEDVVPAQEPVIEIPLEKIASHEDVGNEKVQRERNEKAVEPVVSPGNNEEIFASTEAMKCRTPPEERDVEVGNFDKKLEDLMLGLKAKKSREKIDSKRKDASLHLTASNIEDPKMKKRKKKGSSKRGGHAEEDNVNDVPTFAKKGKAKPKSDPGNAVGVVVGDEEFGAEEKKSGFGKKSKIKNDLGNTTAAVVVEDEVPTEKRSKFEQKTKTGREKTPKKVEKNAKPTFSCEKEDPKKGKKPTQKPSLTHAATVAASPVSKAKGAQKKAQKDAKKMVDDRIPSRNDPLKQEKSIRLKGQEKEKPVSVAVPPNKTGKKKPKLPSTKAKKEGFVASLFNRAKRSFDMTKLRKGDDTFIALDDGKNDICPDYDNEQDAPAESNDTENYENDGKLFVKGRPFWALKDEKPPTIAFYVYSELITEVYLGKWPISPKEPLPLFDVYGDVSAMRQRDENFFYKRNRLISNTVRSLLGMMDAKAVIMQQKTPDATDSMASTARKPMSFIKPQKTIIYDKKQPYGEKKTVPFTPNLKKKKDINGKSAATYI</sequence>
<dbReference type="AlphaFoldDB" id="A0A8S1GTL1"/>
<accession>A0A8S1GTL1</accession>
<proteinExistence type="predicted"/>
<keyword evidence="3" id="KW-1185">Reference proteome</keyword>